<organism evidence="1 2">
    <name type="scientific">Slackia heliotrinireducens (strain ATCC 29202 / DSM 20476 / NCTC 11029 / RHS 1)</name>
    <name type="common">Peptococcus heliotrinreducens</name>
    <dbReference type="NCBI Taxonomy" id="471855"/>
    <lineage>
        <taxon>Bacteria</taxon>
        <taxon>Bacillati</taxon>
        <taxon>Actinomycetota</taxon>
        <taxon>Coriobacteriia</taxon>
        <taxon>Eggerthellales</taxon>
        <taxon>Eggerthellaceae</taxon>
        <taxon>Slackia</taxon>
    </lineage>
</organism>
<accession>C7N3M0</accession>
<dbReference type="InterPro" id="IPR029052">
    <property type="entry name" value="Metallo-depent_PP-like"/>
</dbReference>
<name>C7N3M0_SLAHD</name>
<dbReference type="HOGENOM" id="CLU_092313_0_1_11"/>
<dbReference type="AlphaFoldDB" id="C7N3M0"/>
<dbReference type="GO" id="GO:0016787">
    <property type="term" value="F:hydrolase activity"/>
    <property type="evidence" value="ECO:0007669"/>
    <property type="project" value="UniProtKB-KW"/>
</dbReference>
<protein>
    <submittedName>
        <fullName evidence="1">Predicted phosphoesterase or phosphohydrolase</fullName>
    </submittedName>
</protein>
<dbReference type="eggNOG" id="COG4186">
    <property type="taxonomic scope" value="Bacteria"/>
</dbReference>
<gene>
    <name evidence="1" type="ordered locus">Shel_05520</name>
</gene>
<dbReference type="SUPFAM" id="SSF56300">
    <property type="entry name" value="Metallo-dependent phosphatases"/>
    <property type="match status" value="1"/>
</dbReference>
<sequence>MDYFTSDLHFGSVDVAQLSNRPFDSILDMNECIIRNWNERVKPDDKVYIIGDFMNRAETNPEHYLSQLPGRKHLIIGNHDHGWTQRIDVDEWFEAVEYMTEILSGGHLITLCHYPLMEWHGGRHGAFLIHGHLHDRRDAPFWPLLQRYKTALNAGVDINGFAPVTFGELVENNRRWKQMD</sequence>
<dbReference type="KEGG" id="shi:Shel_05520"/>
<dbReference type="RefSeq" id="WP_012797716.1">
    <property type="nucleotide sequence ID" value="NC_013165.1"/>
</dbReference>
<dbReference type="EMBL" id="CP001684">
    <property type="protein sequence ID" value="ACV21611.1"/>
    <property type="molecule type" value="Genomic_DNA"/>
</dbReference>
<reference evidence="1 2" key="1">
    <citation type="journal article" date="2009" name="Stand. Genomic Sci.">
        <title>Complete genome sequence of Slackia heliotrinireducens type strain (RHS 1).</title>
        <authorList>
            <person name="Pukall R."/>
            <person name="Lapidus A."/>
            <person name="Nolan M."/>
            <person name="Copeland A."/>
            <person name="Glavina Del Rio T."/>
            <person name="Lucas S."/>
            <person name="Chen F."/>
            <person name="Tice H."/>
            <person name="Cheng J.F."/>
            <person name="Chertkov O."/>
            <person name="Bruce D."/>
            <person name="Goodwin L."/>
            <person name="Kuske C."/>
            <person name="Brettin T."/>
            <person name="Detter J.C."/>
            <person name="Han C."/>
            <person name="Pitluck S."/>
            <person name="Pati A."/>
            <person name="Mavrommatis K."/>
            <person name="Ivanova N."/>
            <person name="Ovchinnikova G."/>
            <person name="Chen A."/>
            <person name="Palaniappan K."/>
            <person name="Schneider S."/>
            <person name="Rohde M."/>
            <person name="Chain P."/>
            <person name="D'haeseleer P."/>
            <person name="Goker M."/>
            <person name="Bristow J."/>
            <person name="Eisen J.A."/>
            <person name="Markowitz V."/>
            <person name="Kyrpides N.C."/>
            <person name="Klenk H.P."/>
            <person name="Hugenholtz P."/>
        </authorList>
    </citation>
    <scope>NUCLEOTIDE SEQUENCE [LARGE SCALE GENOMIC DNA]</scope>
    <source>
        <strain evidence="2">ATCC 29202 / DSM 20476 / NCTC 11029 / RHS 1</strain>
    </source>
</reference>
<proteinExistence type="predicted"/>
<evidence type="ECO:0000313" key="1">
    <source>
        <dbReference type="EMBL" id="ACV21611.1"/>
    </source>
</evidence>
<dbReference type="Gene3D" id="3.60.21.10">
    <property type="match status" value="1"/>
</dbReference>
<evidence type="ECO:0000313" key="2">
    <source>
        <dbReference type="Proteomes" id="UP000002026"/>
    </source>
</evidence>
<keyword evidence="2" id="KW-1185">Reference proteome</keyword>
<keyword evidence="1" id="KW-0378">Hydrolase</keyword>
<dbReference type="Proteomes" id="UP000002026">
    <property type="component" value="Chromosome"/>
</dbReference>